<evidence type="ECO:0000256" key="1">
    <source>
        <dbReference type="ARBA" id="ARBA00022741"/>
    </source>
</evidence>
<dbReference type="PANTHER" id="PTHR45626">
    <property type="entry name" value="TRANSCRIPTION TERMINATION FACTOR 2-RELATED"/>
    <property type="match status" value="1"/>
</dbReference>
<keyword evidence="3" id="KW-0067">ATP-binding</keyword>
<dbReference type="InterPro" id="IPR038718">
    <property type="entry name" value="SNF2-like_sf"/>
</dbReference>
<dbReference type="SMART" id="SM00490">
    <property type="entry name" value="HELICc"/>
    <property type="match status" value="1"/>
</dbReference>
<dbReference type="Gene3D" id="3.40.50.300">
    <property type="entry name" value="P-loop containing nucleotide triphosphate hydrolases"/>
    <property type="match status" value="1"/>
</dbReference>
<dbReference type="InterPro" id="IPR014001">
    <property type="entry name" value="Helicase_ATP-bd"/>
</dbReference>
<dbReference type="Pfam" id="PF00176">
    <property type="entry name" value="SNF2-rel_dom"/>
    <property type="match status" value="1"/>
</dbReference>
<dbReference type="PROSITE" id="PS51192">
    <property type="entry name" value="HELICASE_ATP_BIND_1"/>
    <property type="match status" value="1"/>
</dbReference>
<dbReference type="EMBL" id="ML987198">
    <property type="protein sequence ID" value="KAF2246883.1"/>
    <property type="molecule type" value="Genomic_DNA"/>
</dbReference>
<evidence type="ECO:0000313" key="6">
    <source>
        <dbReference type="EMBL" id="KAF2246883.1"/>
    </source>
</evidence>
<dbReference type="Gene3D" id="3.40.50.10810">
    <property type="entry name" value="Tandem AAA-ATPase domain"/>
    <property type="match status" value="1"/>
</dbReference>
<reference evidence="6" key="1">
    <citation type="journal article" date="2020" name="Stud. Mycol.">
        <title>101 Dothideomycetes genomes: a test case for predicting lifestyles and emergence of pathogens.</title>
        <authorList>
            <person name="Haridas S."/>
            <person name="Albert R."/>
            <person name="Binder M."/>
            <person name="Bloem J."/>
            <person name="Labutti K."/>
            <person name="Salamov A."/>
            <person name="Andreopoulos B."/>
            <person name="Baker S."/>
            <person name="Barry K."/>
            <person name="Bills G."/>
            <person name="Bluhm B."/>
            <person name="Cannon C."/>
            <person name="Castanera R."/>
            <person name="Culley D."/>
            <person name="Daum C."/>
            <person name="Ezra D."/>
            <person name="Gonzalez J."/>
            <person name="Henrissat B."/>
            <person name="Kuo A."/>
            <person name="Liang C."/>
            <person name="Lipzen A."/>
            <person name="Lutzoni F."/>
            <person name="Magnuson J."/>
            <person name="Mondo S."/>
            <person name="Nolan M."/>
            <person name="Ohm R."/>
            <person name="Pangilinan J."/>
            <person name="Park H.-J."/>
            <person name="Ramirez L."/>
            <person name="Alfaro M."/>
            <person name="Sun H."/>
            <person name="Tritt A."/>
            <person name="Yoshinaga Y."/>
            <person name="Zwiers L.-H."/>
            <person name="Turgeon B."/>
            <person name="Goodwin S."/>
            <person name="Spatafora J."/>
            <person name="Crous P."/>
            <person name="Grigoriev I."/>
        </authorList>
    </citation>
    <scope>NUCLEOTIDE SEQUENCE</scope>
    <source>
        <strain evidence="6">CBS 122368</strain>
    </source>
</reference>
<feature type="domain" description="Helicase ATP-binding" evidence="4">
    <location>
        <begin position="303"/>
        <end position="487"/>
    </location>
</feature>
<name>A0A6A6IBL4_9PLEO</name>
<dbReference type="Proteomes" id="UP000800094">
    <property type="component" value="Unassembled WGS sequence"/>
</dbReference>
<dbReference type="OrthoDB" id="448448at2759"/>
<evidence type="ECO:0000256" key="2">
    <source>
        <dbReference type="ARBA" id="ARBA00022801"/>
    </source>
</evidence>
<dbReference type="GO" id="GO:0008094">
    <property type="term" value="F:ATP-dependent activity, acting on DNA"/>
    <property type="evidence" value="ECO:0007669"/>
    <property type="project" value="TreeGrafter"/>
</dbReference>
<evidence type="ECO:0000256" key="3">
    <source>
        <dbReference type="ARBA" id="ARBA00022840"/>
    </source>
</evidence>
<dbReference type="InterPro" id="IPR001650">
    <property type="entry name" value="Helicase_C-like"/>
</dbReference>
<dbReference type="SUPFAM" id="SSF52540">
    <property type="entry name" value="P-loop containing nucleoside triphosphate hydrolases"/>
    <property type="match status" value="2"/>
</dbReference>
<sequence>MATSPCRGSKRRRLEEPGAGDFQAYSQPCLSSMDVPFNAKEAAGIELCNREGPIMHEDIEDGNETVCFGTIHSISARYERTSTHSHTFYVILESSERFISVEDPRLRGLIPPQYGQMIQGLLGDTTLMLYTTCTAETEPTPRPLNSSCLQGPCALDITLYGPFELFNEIGDWLQEYGVYLQDPRICHFDAIYCNPHRLSSDGLRSCPYVSQIVARASGIVHFQEIVEQPDLLDVISSQDELEEAIQPRVISAALHRHQKQALTFMLRREKGWSVDSEGVDIWEAFDSSHERTYINRITGVYQVDAPPQFHGGIIADPMGLGKTLTMIALAATDIETRMITDDLWGYLEDGRRPAPATLIIVPQPLLTTWEEQISNHVSEGAMRCRRHHGKARIHDFHDINAVNIVLTTYHTLSADWKVWNSTGEHVMFSVRWKRIVLDEAHLIRNMKTRMARALYDLDAVSRWAVTGTPIQNHLSDLAALLRFIGAHPYDDPKRFDTDITHLWKAGEDEEAVKRLKRLSRCLILRRAKRTIQLPPRHDVKCPVDFSKPERALYENIRQQTITRIDDALAHDTELTRSGAYVNFLQQIESMRLVCNLGVHYYSRHDNTASQDAMDWVATAQKAFNIQREMELIICSQCSSSLEMAESLLDESASQDSPQFSRCLKYACAECSYKLRIAGHKMVCGHTPRCPIAPVSISNSAFEESFGQASKQSKQPPSQTSLPSKVEMLISDLKALQPDVKSIVFSTWRLTLDIIETGLNQAGIRSVRFDGKVSQAQRQPVLNQFKTDPHVRVILLTLQCGAVGLTLTEASRAYLMEPHWNPTIEEQALARIHRIGQTREVTTVRFYVRDSFEERVMEVQESKKNLAGVLLSGHDGGQADDSLGALQRLRSLL</sequence>
<dbReference type="Pfam" id="PF00271">
    <property type="entry name" value="Helicase_C"/>
    <property type="match status" value="1"/>
</dbReference>
<dbReference type="InterPro" id="IPR050628">
    <property type="entry name" value="SNF2_RAD54_helicase_TF"/>
</dbReference>
<dbReference type="GO" id="GO:0016787">
    <property type="term" value="F:hydrolase activity"/>
    <property type="evidence" value="ECO:0007669"/>
    <property type="project" value="UniProtKB-KW"/>
</dbReference>
<dbReference type="GO" id="GO:0005634">
    <property type="term" value="C:nucleus"/>
    <property type="evidence" value="ECO:0007669"/>
    <property type="project" value="TreeGrafter"/>
</dbReference>
<evidence type="ECO:0000313" key="7">
    <source>
        <dbReference type="Proteomes" id="UP000800094"/>
    </source>
</evidence>
<dbReference type="PANTHER" id="PTHR45626:SF22">
    <property type="entry name" value="DNA REPAIR PROTEIN RAD5"/>
    <property type="match status" value="1"/>
</dbReference>
<dbReference type="GO" id="GO:0005524">
    <property type="term" value="F:ATP binding"/>
    <property type="evidence" value="ECO:0007669"/>
    <property type="project" value="UniProtKB-KW"/>
</dbReference>
<dbReference type="InterPro" id="IPR049730">
    <property type="entry name" value="SNF2/RAD54-like_C"/>
</dbReference>
<protein>
    <submittedName>
        <fullName evidence="6">Uncharacterized protein</fullName>
    </submittedName>
</protein>
<gene>
    <name evidence="6" type="ORF">BU26DRAFT_54604</name>
</gene>
<keyword evidence="2" id="KW-0378">Hydrolase</keyword>
<organism evidence="6 7">
    <name type="scientific">Trematosphaeria pertusa</name>
    <dbReference type="NCBI Taxonomy" id="390896"/>
    <lineage>
        <taxon>Eukaryota</taxon>
        <taxon>Fungi</taxon>
        <taxon>Dikarya</taxon>
        <taxon>Ascomycota</taxon>
        <taxon>Pezizomycotina</taxon>
        <taxon>Dothideomycetes</taxon>
        <taxon>Pleosporomycetidae</taxon>
        <taxon>Pleosporales</taxon>
        <taxon>Massarineae</taxon>
        <taxon>Trematosphaeriaceae</taxon>
        <taxon>Trematosphaeria</taxon>
    </lineage>
</organism>
<accession>A0A6A6IBL4</accession>
<dbReference type="GO" id="GO:0006281">
    <property type="term" value="P:DNA repair"/>
    <property type="evidence" value="ECO:0007669"/>
    <property type="project" value="TreeGrafter"/>
</dbReference>
<dbReference type="CDD" id="cd18008">
    <property type="entry name" value="DEXDc_SHPRH-like"/>
    <property type="match status" value="1"/>
</dbReference>
<keyword evidence="7" id="KW-1185">Reference proteome</keyword>
<dbReference type="GeneID" id="54585141"/>
<dbReference type="AlphaFoldDB" id="A0A6A6IBL4"/>
<proteinExistence type="predicted"/>
<dbReference type="InterPro" id="IPR000330">
    <property type="entry name" value="SNF2_N"/>
</dbReference>
<evidence type="ECO:0000259" key="4">
    <source>
        <dbReference type="PROSITE" id="PS51192"/>
    </source>
</evidence>
<dbReference type="CDD" id="cd18793">
    <property type="entry name" value="SF2_C_SNF"/>
    <property type="match status" value="1"/>
</dbReference>
<keyword evidence="1" id="KW-0547">Nucleotide-binding</keyword>
<feature type="domain" description="Helicase C-terminal" evidence="5">
    <location>
        <begin position="724"/>
        <end position="876"/>
    </location>
</feature>
<dbReference type="RefSeq" id="XP_033681887.1">
    <property type="nucleotide sequence ID" value="XM_033831811.1"/>
</dbReference>
<evidence type="ECO:0000259" key="5">
    <source>
        <dbReference type="PROSITE" id="PS51194"/>
    </source>
</evidence>
<dbReference type="InterPro" id="IPR027417">
    <property type="entry name" value="P-loop_NTPase"/>
</dbReference>
<dbReference type="PROSITE" id="PS51194">
    <property type="entry name" value="HELICASE_CTER"/>
    <property type="match status" value="1"/>
</dbReference>
<dbReference type="SMART" id="SM00487">
    <property type="entry name" value="DEXDc"/>
    <property type="match status" value="1"/>
</dbReference>